<keyword evidence="2" id="KW-0378">Hydrolase</keyword>
<dbReference type="Gene3D" id="1.10.4060.10">
    <property type="entry name" value="BPP1347 like domain"/>
    <property type="match status" value="1"/>
</dbReference>
<sequence length="209" mass="22896">MTPSESAATITLPLFPLKYVLFPQGQLALQVFEARYLDLVSACLKTQAPFGVVTLEEGHEVRVANETPRLSPMGTLAVITATEADKDQVLHLQCLGTQRFSYASLKTGPNGLWIAQDATLIAPDLPEPIPASLQHCSDTLQQITTALIVQGKNNFAQPYQFADAGWVANRWAELLPLDTTQRLELLQTTDPVKRLTIIAEHLQKAHISG</sequence>
<dbReference type="EC" id="3.4.21.53" evidence="2"/>
<dbReference type="GO" id="GO:0006508">
    <property type="term" value="P:proteolysis"/>
    <property type="evidence" value="ECO:0007669"/>
    <property type="project" value="UniProtKB-KW"/>
</dbReference>
<dbReference type="SMART" id="SM00464">
    <property type="entry name" value="LON"/>
    <property type="match status" value="1"/>
</dbReference>
<dbReference type="PANTHER" id="PTHR46732:SF8">
    <property type="entry name" value="ATP-DEPENDENT PROTEASE LA (LON) DOMAIN PROTEIN"/>
    <property type="match status" value="1"/>
</dbReference>
<accession>A0A433S9U5</accession>
<dbReference type="Gene3D" id="2.30.130.40">
    <property type="entry name" value="LON domain-like"/>
    <property type="match status" value="1"/>
</dbReference>
<dbReference type="PROSITE" id="PS51787">
    <property type="entry name" value="LON_N"/>
    <property type="match status" value="1"/>
</dbReference>
<dbReference type="GO" id="GO:0004252">
    <property type="term" value="F:serine-type endopeptidase activity"/>
    <property type="evidence" value="ECO:0007669"/>
    <property type="project" value="UniProtKB-EC"/>
</dbReference>
<dbReference type="PANTHER" id="PTHR46732">
    <property type="entry name" value="ATP-DEPENDENT PROTEASE LA (LON) DOMAIN PROTEIN"/>
    <property type="match status" value="1"/>
</dbReference>
<dbReference type="EMBL" id="PQSP01000012">
    <property type="protein sequence ID" value="RUS65469.1"/>
    <property type="molecule type" value="Genomic_DNA"/>
</dbReference>
<dbReference type="InterPro" id="IPR046336">
    <property type="entry name" value="Lon_prtase_N_sf"/>
</dbReference>
<feature type="domain" description="Lon N-terminal" evidence="1">
    <location>
        <begin position="9"/>
        <end position="206"/>
    </location>
</feature>
<name>A0A433S9U5_9BURK</name>
<dbReference type="Pfam" id="PF02190">
    <property type="entry name" value="LON_substr_bdg"/>
    <property type="match status" value="1"/>
</dbReference>
<gene>
    <name evidence="2" type="primary">lon_2</name>
    <name evidence="2" type="ORF">CUZ56_02926</name>
</gene>
<dbReference type="SUPFAM" id="SSF88697">
    <property type="entry name" value="PUA domain-like"/>
    <property type="match status" value="1"/>
</dbReference>
<protein>
    <submittedName>
        <fullName evidence="2">Lon protease</fullName>
        <ecNumber evidence="2">3.4.21.53</ecNumber>
    </submittedName>
</protein>
<proteinExistence type="predicted"/>
<dbReference type="AlphaFoldDB" id="A0A433S9U5"/>
<dbReference type="RefSeq" id="WP_126981084.1">
    <property type="nucleotide sequence ID" value="NZ_PQSP01000012.1"/>
</dbReference>
<evidence type="ECO:0000313" key="2">
    <source>
        <dbReference type="EMBL" id="RUS65469.1"/>
    </source>
</evidence>
<dbReference type="Proteomes" id="UP000286947">
    <property type="component" value="Unassembled WGS sequence"/>
</dbReference>
<dbReference type="InterPro" id="IPR003111">
    <property type="entry name" value="Lon_prtase_N"/>
</dbReference>
<reference evidence="2 3" key="1">
    <citation type="submission" date="2018-01" db="EMBL/GenBank/DDBJ databases">
        <title>Saezia sanguinis gen. nov., sp. nov., in the order Burkholderiales isolated from human blood.</title>
        <authorList>
            <person name="Medina-Pascual M.J."/>
            <person name="Valdezate S."/>
            <person name="Monzon S."/>
            <person name="Cuesta I."/>
            <person name="Carrasco G."/>
            <person name="Villalon P."/>
            <person name="Saez-Nieto J.A."/>
        </authorList>
    </citation>
    <scope>NUCLEOTIDE SEQUENCE [LARGE SCALE GENOMIC DNA]</scope>
    <source>
        <strain evidence="2 3">CNM695-12</strain>
    </source>
</reference>
<keyword evidence="3" id="KW-1185">Reference proteome</keyword>
<evidence type="ECO:0000313" key="3">
    <source>
        <dbReference type="Proteomes" id="UP000286947"/>
    </source>
</evidence>
<keyword evidence="2" id="KW-0645">Protease</keyword>
<evidence type="ECO:0000259" key="1">
    <source>
        <dbReference type="PROSITE" id="PS51787"/>
    </source>
</evidence>
<comment type="caution">
    <text evidence="2">The sequence shown here is derived from an EMBL/GenBank/DDBJ whole genome shotgun (WGS) entry which is preliminary data.</text>
</comment>
<dbReference type="InterPro" id="IPR015947">
    <property type="entry name" value="PUA-like_sf"/>
</dbReference>
<organism evidence="2 3">
    <name type="scientific">Saezia sanguinis</name>
    <dbReference type="NCBI Taxonomy" id="1965230"/>
    <lineage>
        <taxon>Bacteria</taxon>
        <taxon>Pseudomonadati</taxon>
        <taxon>Pseudomonadota</taxon>
        <taxon>Betaproteobacteria</taxon>
        <taxon>Burkholderiales</taxon>
        <taxon>Saeziaceae</taxon>
        <taxon>Saezia</taxon>
    </lineage>
</organism>
<dbReference type="OrthoDB" id="8558970at2"/>